<feature type="domain" description="Cyclic nucleotide-binding" evidence="10">
    <location>
        <begin position="990"/>
        <end position="1049"/>
    </location>
</feature>
<evidence type="ECO:0000256" key="8">
    <source>
        <dbReference type="SAM" id="MobiDB-lite"/>
    </source>
</evidence>
<dbReference type="Proteomes" id="UP000078237">
    <property type="component" value="Unassembled WGS sequence"/>
</dbReference>
<feature type="transmembrane region" description="Helical" evidence="9">
    <location>
        <begin position="646"/>
        <end position="667"/>
    </location>
</feature>
<keyword evidence="6 9" id="KW-1133">Transmembrane helix</keyword>
<keyword evidence="3" id="KW-0926">Vacuole</keyword>
<feature type="transmembrane region" description="Helical" evidence="9">
    <location>
        <begin position="334"/>
        <end position="355"/>
    </location>
</feature>
<keyword evidence="2" id="KW-0813">Transport</keyword>
<dbReference type="Gene3D" id="2.60.120.10">
    <property type="entry name" value="Jelly Rolls"/>
    <property type="match status" value="1"/>
</dbReference>
<dbReference type="PROSITE" id="PS50801">
    <property type="entry name" value="STAS"/>
    <property type="match status" value="1"/>
</dbReference>
<dbReference type="InterPro" id="IPR036513">
    <property type="entry name" value="STAS_dom_sf"/>
</dbReference>
<dbReference type="PANTHER" id="PTHR43310">
    <property type="entry name" value="SULFATE TRANSPORTER YBAR-RELATED"/>
    <property type="match status" value="1"/>
</dbReference>
<feature type="region of interest" description="Disordered" evidence="8">
    <location>
        <begin position="1"/>
        <end position="179"/>
    </location>
</feature>
<feature type="transmembrane region" description="Helical" evidence="9">
    <location>
        <begin position="479"/>
        <end position="501"/>
    </location>
</feature>
<comment type="subcellular location">
    <subcellularLocation>
        <location evidence="1">Vacuole membrane</location>
        <topology evidence="1">Multi-pass membrane protein</topology>
    </subcellularLocation>
</comment>
<name>A0A175W7A8_9PEZI</name>
<dbReference type="PROSITE" id="PS50042">
    <property type="entry name" value="CNMP_BINDING_3"/>
    <property type="match status" value="1"/>
</dbReference>
<evidence type="ECO:0000313" key="12">
    <source>
        <dbReference type="EMBL" id="KXX79596.1"/>
    </source>
</evidence>
<dbReference type="GO" id="GO:0034490">
    <property type="term" value="P:basic amino acid transmembrane import into vacuole"/>
    <property type="evidence" value="ECO:0007669"/>
    <property type="project" value="EnsemblFungi"/>
</dbReference>
<evidence type="ECO:0000259" key="11">
    <source>
        <dbReference type="PROSITE" id="PS50801"/>
    </source>
</evidence>
<keyword evidence="13" id="KW-1185">Reference proteome</keyword>
<dbReference type="GO" id="GO:0034618">
    <property type="term" value="F:arginine binding"/>
    <property type="evidence" value="ECO:0007669"/>
    <property type="project" value="EnsemblFungi"/>
</dbReference>
<sequence>MSSPVFGDSSCGRQHSSISSQDSPEDTHAAASSPPQVPRNPSYDGRHLSSSVGSVSHREPIRSFIHGSIRDHLTPLDSVQSARSVREDTAELASYLLSHKDGRGAPFQPRTRSVSSQTTGSDRTISSPGSKRPDLGAARASETIDEVSEPPSPEPIEEAPADGPSMLTTMLKRSPPDPRFFKQLKEDQVQEDGVSVEDGEDDSQSLTRISTVEPRPLLAHCDTGDETTETSPLLATRSRETQSSYGMSNGNGGGYDVEGLKVPDRRNWPGRVAASIRDKTARIASIFSTTSNPKHWNRHTLWQSVIVAPVACLPAVVVGLLLNILDALSYGMILFPLGSPIFAGLGSAGISIFYVSTIISQVTFSLGSVFKGAVGSELIEVVPFFHSMAATITDVVGEDEPDAVIATTIASYALSSIMTGSVFYLMGRFKFGYIVGFIPRHILIGCIGGVGWFLVATGFEVTARMDGSLNYDLDTLKRLMQADTIPLWIIPLVLAVILFYSHSKITSKYFLPLYILSIPAAFYGVVSTLGLLDPEKLRGGGWVFEGPPEGEPWWHFYTLYKFGLVDWGAIAQCIPAMLALTFFGILHVPINVPALALNTGEDHANLDHELKLHGYSNFLSGLAGSIQNYLVYANSLFFIRSGGDSRLAGIELAILTFFVMTIGPSLIGLIPVMMVGVLIFDLGFELLMEAIWEPRRKLKMLEYLTVIVIVLVMGIYDFVVGIGVGILLAFISLIVQTSRVSAVRGSYSGDVVGSTVRRNPTQQHYLQQVGRQINVIKLAGYLFFGTIVSVEEKIRALITEEEFSRRPIRFLIIDLWLVTGLDYSAGEGFNTISRLLNGKDIELVISGADPELPLGRSLRAVGLGEDGIEVRLLPDLNSALEYCENELLKTLYADQEDSQSSCATSTANLDVPGMPDASPVRADMLGSSPRRSYLREAARKSLGQVEVRRMSRWQGFKEPLPLMLQIFGDVSDKNEDFWFRAVGYFRRAQYAAGTVLFRRGERAEGFYLLESGILRAEYDLPQGWLFESIVAGTTCGELPFFSETNRTATCVVERALQCTYKYTVPIPFPNQDPSILGCQAKSIHLNYRVYKISDLAILCPTQTLIINY</sequence>
<dbReference type="SUPFAM" id="SSF52091">
    <property type="entry name" value="SpoIIaa-like"/>
    <property type="match status" value="1"/>
</dbReference>
<organism evidence="12 13">
    <name type="scientific">Madurella mycetomatis</name>
    <dbReference type="NCBI Taxonomy" id="100816"/>
    <lineage>
        <taxon>Eukaryota</taxon>
        <taxon>Fungi</taxon>
        <taxon>Dikarya</taxon>
        <taxon>Ascomycota</taxon>
        <taxon>Pezizomycotina</taxon>
        <taxon>Sordariomycetes</taxon>
        <taxon>Sordariomycetidae</taxon>
        <taxon>Sordariales</taxon>
        <taxon>Sordariales incertae sedis</taxon>
        <taxon>Madurella</taxon>
    </lineage>
</organism>
<feature type="compositionally biased region" description="Polar residues" evidence="8">
    <location>
        <begin position="11"/>
        <end position="22"/>
    </location>
</feature>
<dbReference type="GO" id="GO:0000329">
    <property type="term" value="C:fungal-type vacuole membrane"/>
    <property type="evidence" value="ECO:0007669"/>
    <property type="project" value="EnsemblFungi"/>
</dbReference>
<evidence type="ECO:0000256" key="5">
    <source>
        <dbReference type="ARBA" id="ARBA00022970"/>
    </source>
</evidence>
<evidence type="ECO:0000313" key="13">
    <source>
        <dbReference type="Proteomes" id="UP000078237"/>
    </source>
</evidence>
<evidence type="ECO:0000256" key="1">
    <source>
        <dbReference type="ARBA" id="ARBA00004128"/>
    </source>
</evidence>
<dbReference type="STRING" id="100816.A0A175W7A8"/>
<feature type="transmembrane region" description="Helical" evidence="9">
    <location>
        <begin position="301"/>
        <end position="322"/>
    </location>
</feature>
<feature type="domain" description="STAS" evidence="11">
    <location>
        <begin position="775"/>
        <end position="883"/>
    </location>
</feature>
<feature type="transmembrane region" description="Helical" evidence="9">
    <location>
        <begin position="618"/>
        <end position="639"/>
    </location>
</feature>
<dbReference type="Pfam" id="PF00916">
    <property type="entry name" value="Sulfate_transp"/>
    <property type="match status" value="1"/>
</dbReference>
<evidence type="ECO:0000256" key="3">
    <source>
        <dbReference type="ARBA" id="ARBA00022554"/>
    </source>
</evidence>
<feature type="transmembrane region" description="Helical" evidence="9">
    <location>
        <begin position="437"/>
        <end position="459"/>
    </location>
</feature>
<feature type="transmembrane region" description="Helical" evidence="9">
    <location>
        <begin position="513"/>
        <end position="532"/>
    </location>
</feature>
<dbReference type="EMBL" id="LCTW02000082">
    <property type="protein sequence ID" value="KXX79596.1"/>
    <property type="molecule type" value="Genomic_DNA"/>
</dbReference>
<dbReference type="InterPro" id="IPR018490">
    <property type="entry name" value="cNMP-bd_dom_sf"/>
</dbReference>
<dbReference type="Pfam" id="PF00027">
    <property type="entry name" value="cNMP_binding"/>
    <property type="match status" value="1"/>
</dbReference>
<evidence type="ECO:0000256" key="2">
    <source>
        <dbReference type="ARBA" id="ARBA00022448"/>
    </source>
</evidence>
<dbReference type="InterPro" id="IPR011547">
    <property type="entry name" value="SLC26A/SulP_dom"/>
</dbReference>
<dbReference type="InterPro" id="IPR000595">
    <property type="entry name" value="cNMP-bd_dom"/>
</dbReference>
<keyword evidence="5" id="KW-0029">Amino-acid transport</keyword>
<dbReference type="CDD" id="cd00038">
    <property type="entry name" value="CAP_ED"/>
    <property type="match status" value="1"/>
</dbReference>
<evidence type="ECO:0000256" key="7">
    <source>
        <dbReference type="ARBA" id="ARBA00023136"/>
    </source>
</evidence>
<accession>A0A175W7A8</accession>
<reference evidence="12 13" key="1">
    <citation type="journal article" date="2016" name="Genome Announc.">
        <title>Genome Sequence of Madurella mycetomatis mm55, Isolated from a Human Mycetoma Case in Sudan.</title>
        <authorList>
            <person name="Smit S."/>
            <person name="Derks M.F."/>
            <person name="Bervoets S."/>
            <person name="Fahal A."/>
            <person name="van Leeuwen W."/>
            <person name="van Belkum A."/>
            <person name="van de Sande W.W."/>
        </authorList>
    </citation>
    <scope>NUCLEOTIDE SEQUENCE [LARGE SCALE GENOMIC DNA]</scope>
    <source>
        <strain evidence="13">mm55</strain>
    </source>
</reference>
<dbReference type="InterPro" id="IPR052706">
    <property type="entry name" value="Membrane-Transporter-like"/>
</dbReference>
<gene>
    <name evidence="12" type="ORF">MMYC01_202998</name>
</gene>
<protein>
    <submittedName>
        <fullName evidence="12">Proton/sulfate cotransporter 2</fullName>
    </submittedName>
</protein>
<dbReference type="InterPro" id="IPR014710">
    <property type="entry name" value="RmlC-like_jellyroll"/>
</dbReference>
<dbReference type="Pfam" id="PF01740">
    <property type="entry name" value="STAS"/>
    <property type="match status" value="1"/>
</dbReference>
<dbReference type="InterPro" id="IPR002645">
    <property type="entry name" value="STAS_dom"/>
</dbReference>
<feature type="transmembrane region" description="Helical" evidence="9">
    <location>
        <begin position="577"/>
        <end position="598"/>
    </location>
</feature>
<feature type="transmembrane region" description="Helical" evidence="9">
    <location>
        <begin position="704"/>
        <end position="735"/>
    </location>
</feature>
<evidence type="ECO:0000256" key="4">
    <source>
        <dbReference type="ARBA" id="ARBA00022692"/>
    </source>
</evidence>
<keyword evidence="7 9" id="KW-0472">Membrane</keyword>
<dbReference type="PANTHER" id="PTHR43310:SF4">
    <property type="entry name" value="AFR304WP"/>
    <property type="match status" value="1"/>
</dbReference>
<dbReference type="VEuPathDB" id="FungiDB:MMYC01_202998"/>
<dbReference type="Gene3D" id="3.30.750.24">
    <property type="entry name" value="STAS domain"/>
    <property type="match status" value="1"/>
</dbReference>
<proteinExistence type="predicted"/>
<dbReference type="AlphaFoldDB" id="A0A175W7A8"/>
<evidence type="ECO:0000259" key="10">
    <source>
        <dbReference type="PROSITE" id="PS50042"/>
    </source>
</evidence>
<comment type="caution">
    <text evidence="12">The sequence shown here is derived from an EMBL/GenBank/DDBJ whole genome shotgun (WGS) entry which is preliminary data.</text>
</comment>
<evidence type="ECO:0000256" key="9">
    <source>
        <dbReference type="SAM" id="Phobius"/>
    </source>
</evidence>
<feature type="transmembrane region" description="Helical" evidence="9">
    <location>
        <begin position="552"/>
        <end position="570"/>
    </location>
</feature>
<evidence type="ECO:0000256" key="6">
    <source>
        <dbReference type="ARBA" id="ARBA00022989"/>
    </source>
</evidence>
<feature type="compositionally biased region" description="Polar residues" evidence="8">
    <location>
        <begin position="110"/>
        <end position="129"/>
    </location>
</feature>
<dbReference type="FunFam" id="3.30.750.24:FF:000012">
    <property type="entry name" value="Sulfate transporter family protein"/>
    <property type="match status" value="1"/>
</dbReference>
<dbReference type="GO" id="GO:0015174">
    <property type="term" value="F:basic amino acid transmembrane transporter activity"/>
    <property type="evidence" value="ECO:0007669"/>
    <property type="project" value="EnsemblFungi"/>
</dbReference>
<dbReference type="CDD" id="cd07042">
    <property type="entry name" value="STAS_SulP_like_sulfate_transporter"/>
    <property type="match status" value="1"/>
</dbReference>
<dbReference type="OrthoDB" id="409725at2759"/>
<feature type="transmembrane region" description="Helical" evidence="9">
    <location>
        <begin position="403"/>
        <end position="425"/>
    </location>
</feature>
<keyword evidence="4 9" id="KW-0812">Transmembrane</keyword>
<dbReference type="SUPFAM" id="SSF51206">
    <property type="entry name" value="cAMP-binding domain-like"/>
    <property type="match status" value="1"/>
</dbReference>